<name>A0A9Q0GPK8_9MAGN</name>
<accession>A0A9Q0GPK8</accession>
<evidence type="ECO:0000313" key="3">
    <source>
        <dbReference type="Proteomes" id="UP001141806"/>
    </source>
</evidence>
<dbReference type="Proteomes" id="UP001141806">
    <property type="component" value="Unassembled WGS sequence"/>
</dbReference>
<dbReference type="EMBL" id="JAMYWD010000012">
    <property type="protein sequence ID" value="KAJ4951240.1"/>
    <property type="molecule type" value="Genomic_DNA"/>
</dbReference>
<proteinExistence type="predicted"/>
<evidence type="ECO:0000256" key="1">
    <source>
        <dbReference type="SAM" id="MobiDB-lite"/>
    </source>
</evidence>
<evidence type="ECO:0000313" key="2">
    <source>
        <dbReference type="EMBL" id="KAJ4951240.1"/>
    </source>
</evidence>
<dbReference type="AlphaFoldDB" id="A0A9Q0GPK8"/>
<gene>
    <name evidence="2" type="ORF">NE237_028072</name>
</gene>
<keyword evidence="3" id="KW-1185">Reference proteome</keyword>
<protein>
    <submittedName>
        <fullName evidence="2">Uncharacterized protein</fullName>
    </submittedName>
</protein>
<reference evidence="2" key="1">
    <citation type="journal article" date="2023" name="Plant J.">
        <title>The genome of the king protea, Protea cynaroides.</title>
        <authorList>
            <person name="Chang J."/>
            <person name="Duong T.A."/>
            <person name="Schoeman C."/>
            <person name="Ma X."/>
            <person name="Roodt D."/>
            <person name="Barker N."/>
            <person name="Li Z."/>
            <person name="Van de Peer Y."/>
            <person name="Mizrachi E."/>
        </authorList>
    </citation>
    <scope>NUCLEOTIDE SEQUENCE</scope>
    <source>
        <tissue evidence="2">Young leaves</tissue>
    </source>
</reference>
<feature type="region of interest" description="Disordered" evidence="1">
    <location>
        <begin position="1"/>
        <end position="26"/>
    </location>
</feature>
<organism evidence="2 3">
    <name type="scientific">Protea cynaroides</name>
    <dbReference type="NCBI Taxonomy" id="273540"/>
    <lineage>
        <taxon>Eukaryota</taxon>
        <taxon>Viridiplantae</taxon>
        <taxon>Streptophyta</taxon>
        <taxon>Embryophyta</taxon>
        <taxon>Tracheophyta</taxon>
        <taxon>Spermatophyta</taxon>
        <taxon>Magnoliopsida</taxon>
        <taxon>Proteales</taxon>
        <taxon>Proteaceae</taxon>
        <taxon>Protea</taxon>
    </lineage>
</organism>
<comment type="caution">
    <text evidence="2">The sequence shown here is derived from an EMBL/GenBank/DDBJ whole genome shotgun (WGS) entry which is preliminary data.</text>
</comment>
<sequence>MSNNPGLQQLPMPNKQMGQLEPLSSNLGPQPLLIPGKLMEAMSNDSGSLQLLIPNRRMVSNIPGSQHFSVLSKQSVQMENICSVNWDCSNYQFPINKVYSNKANQELWEKNSECKAASTPKRPHEVPQLAEPAPANVEVASSHVPERPPETLSSNNYEYAQKYMEDQISSHQTFTSKNTEGKWTLLGIRS</sequence>